<keyword evidence="2" id="KW-1185">Reference proteome</keyword>
<evidence type="ECO:0000313" key="1">
    <source>
        <dbReference type="EMBL" id="KAA3470881.1"/>
    </source>
</evidence>
<sequence length="162" mass="19175">MARNERTQREYVLPNLDMVQESITRPDIMANNFEINPRVHNNYQFRRTMMEDSSQHLKQFLQLCNTFIYNGVINCVVLLQLFPFSLIDNVFSWLDLIDHDMERTHRKIHAKVLPHQQNGPAKKGNLDVHIKCPCHGLTEWLRLQTFYNGLDVHSRSRLNETT</sequence>
<accession>A0A5B6VNY7</accession>
<dbReference type="Proteomes" id="UP000325315">
    <property type="component" value="Unassembled WGS sequence"/>
</dbReference>
<dbReference type="EMBL" id="SMMG02000006">
    <property type="protein sequence ID" value="KAA3470881.1"/>
    <property type="molecule type" value="Genomic_DNA"/>
</dbReference>
<dbReference type="AlphaFoldDB" id="A0A5B6VNY7"/>
<dbReference type="OrthoDB" id="778454at2759"/>
<reference evidence="2" key="1">
    <citation type="journal article" date="2019" name="Plant Biotechnol. J.">
        <title>Genome sequencing of the Australian wild diploid species Gossypium australe highlights disease resistance and delayed gland morphogenesis.</title>
        <authorList>
            <person name="Cai Y."/>
            <person name="Cai X."/>
            <person name="Wang Q."/>
            <person name="Wang P."/>
            <person name="Zhang Y."/>
            <person name="Cai C."/>
            <person name="Xu Y."/>
            <person name="Wang K."/>
            <person name="Zhou Z."/>
            <person name="Wang C."/>
            <person name="Geng S."/>
            <person name="Li B."/>
            <person name="Dong Q."/>
            <person name="Hou Y."/>
            <person name="Wang H."/>
            <person name="Ai P."/>
            <person name="Liu Z."/>
            <person name="Yi F."/>
            <person name="Sun M."/>
            <person name="An G."/>
            <person name="Cheng J."/>
            <person name="Zhang Y."/>
            <person name="Shi Q."/>
            <person name="Xie Y."/>
            <person name="Shi X."/>
            <person name="Chang Y."/>
            <person name="Huang F."/>
            <person name="Chen Y."/>
            <person name="Hong S."/>
            <person name="Mi L."/>
            <person name="Sun Q."/>
            <person name="Zhang L."/>
            <person name="Zhou B."/>
            <person name="Peng R."/>
            <person name="Zhang X."/>
            <person name="Liu F."/>
        </authorList>
    </citation>
    <scope>NUCLEOTIDE SEQUENCE [LARGE SCALE GENOMIC DNA]</scope>
    <source>
        <strain evidence="2">cv. PA1801</strain>
    </source>
</reference>
<organism evidence="1 2">
    <name type="scientific">Gossypium australe</name>
    <dbReference type="NCBI Taxonomy" id="47621"/>
    <lineage>
        <taxon>Eukaryota</taxon>
        <taxon>Viridiplantae</taxon>
        <taxon>Streptophyta</taxon>
        <taxon>Embryophyta</taxon>
        <taxon>Tracheophyta</taxon>
        <taxon>Spermatophyta</taxon>
        <taxon>Magnoliopsida</taxon>
        <taxon>eudicotyledons</taxon>
        <taxon>Gunneridae</taxon>
        <taxon>Pentapetalae</taxon>
        <taxon>rosids</taxon>
        <taxon>malvids</taxon>
        <taxon>Malvales</taxon>
        <taxon>Malvaceae</taxon>
        <taxon>Malvoideae</taxon>
        <taxon>Gossypium</taxon>
    </lineage>
</organism>
<gene>
    <name evidence="1" type="ORF">EPI10_016554</name>
</gene>
<protein>
    <submittedName>
        <fullName evidence="1">Acidic leucine-rich nuclear phosphoprotein 32 family member B-like</fullName>
    </submittedName>
</protein>
<name>A0A5B6VNY7_9ROSI</name>
<evidence type="ECO:0000313" key="2">
    <source>
        <dbReference type="Proteomes" id="UP000325315"/>
    </source>
</evidence>
<proteinExistence type="predicted"/>
<comment type="caution">
    <text evidence="1">The sequence shown here is derived from an EMBL/GenBank/DDBJ whole genome shotgun (WGS) entry which is preliminary data.</text>
</comment>